<keyword evidence="2" id="KW-1185">Reference proteome</keyword>
<accession>A0A975S1V9</accession>
<evidence type="ECO:0000313" key="1">
    <source>
        <dbReference type="EMBL" id="QWK90726.1"/>
    </source>
</evidence>
<reference evidence="1" key="1">
    <citation type="submission" date="2021-06" db="EMBL/GenBank/DDBJ databases">
        <title>Direct submission.</title>
        <authorList>
            <person name="Lee C.-S."/>
            <person name="Jin L."/>
        </authorList>
    </citation>
    <scope>NUCLEOTIDE SEQUENCE</scope>
    <source>
        <strain evidence="1">Con5</strain>
    </source>
</reference>
<proteinExistence type="predicted"/>
<dbReference type="KEGG" id="gfu:KM031_02090"/>
<evidence type="ECO:0000313" key="2">
    <source>
        <dbReference type="Proteomes" id="UP000679352"/>
    </source>
</evidence>
<gene>
    <name evidence="1" type="ORF">KM031_02090</name>
</gene>
<sequence length="106" mass="11509">MAETLHVVTTYVLPSGIGQRQVADGHITARITLGHIYSPGGVLAEMNGEMEGTHFESGSHPVPWVSKLVRDQSAEEAARMPGLKPELREQLAAHIRKSAYYEGGTQ</sequence>
<dbReference type="EMBL" id="CP076361">
    <property type="protein sequence ID" value="QWK90726.1"/>
    <property type="molecule type" value="Genomic_DNA"/>
</dbReference>
<name>A0A975S1V9_9RHOB</name>
<dbReference type="AlphaFoldDB" id="A0A975S1V9"/>
<dbReference type="Proteomes" id="UP000679352">
    <property type="component" value="Chromosome"/>
</dbReference>
<protein>
    <submittedName>
        <fullName evidence="1">Uncharacterized protein</fullName>
    </submittedName>
</protein>
<organism evidence="1 2">
    <name type="scientific">Gemmobacter fulvus</name>
    <dbReference type="NCBI Taxonomy" id="2840474"/>
    <lineage>
        <taxon>Bacteria</taxon>
        <taxon>Pseudomonadati</taxon>
        <taxon>Pseudomonadota</taxon>
        <taxon>Alphaproteobacteria</taxon>
        <taxon>Rhodobacterales</taxon>
        <taxon>Paracoccaceae</taxon>
        <taxon>Gemmobacter</taxon>
    </lineage>
</organism>
<dbReference type="RefSeq" id="WP_215504027.1">
    <property type="nucleotide sequence ID" value="NZ_CP076361.1"/>
</dbReference>